<protein>
    <recommendedName>
        <fullName evidence="1">DUF4124 domain-containing protein</fullName>
    </recommendedName>
</protein>
<proteinExistence type="predicted"/>
<reference evidence="2" key="1">
    <citation type="submission" date="2018-06" db="EMBL/GenBank/DDBJ databases">
        <authorList>
            <person name="Zhirakovskaya E."/>
        </authorList>
    </citation>
    <scope>NUCLEOTIDE SEQUENCE</scope>
</reference>
<dbReference type="Pfam" id="PF13511">
    <property type="entry name" value="DUF4124"/>
    <property type="match status" value="1"/>
</dbReference>
<dbReference type="AlphaFoldDB" id="A0A3B0VE31"/>
<gene>
    <name evidence="2" type="ORF">MNBD_GAMMA01-1498</name>
</gene>
<feature type="domain" description="DUF4124" evidence="1">
    <location>
        <begin position="15"/>
        <end position="47"/>
    </location>
</feature>
<evidence type="ECO:0000259" key="1">
    <source>
        <dbReference type="Pfam" id="PF13511"/>
    </source>
</evidence>
<sequence>MKKILATIILVGFLLNVNATPKIYKYTDENGTVHYTDKKPEIDAQEAELNLVTIIKSSKIEPKSTRKRIEHKRKQAASQFENFAIVSPEPDGTLWGTGGNVLASVNIEGSLPANYRIKFFLDGLPRGKVKSNSQLIADVERGEHTLYAQVIDAHSRQVIKTTPTITFHMKQHSKK</sequence>
<name>A0A3B0VE31_9ZZZZ</name>
<accession>A0A3B0VE31</accession>
<dbReference type="EMBL" id="UOEW01000328">
    <property type="protein sequence ID" value="VAW41878.1"/>
    <property type="molecule type" value="Genomic_DNA"/>
</dbReference>
<evidence type="ECO:0000313" key="2">
    <source>
        <dbReference type="EMBL" id="VAW41878.1"/>
    </source>
</evidence>
<dbReference type="InterPro" id="IPR025392">
    <property type="entry name" value="DUF4124"/>
</dbReference>
<organism evidence="2">
    <name type="scientific">hydrothermal vent metagenome</name>
    <dbReference type="NCBI Taxonomy" id="652676"/>
    <lineage>
        <taxon>unclassified sequences</taxon>
        <taxon>metagenomes</taxon>
        <taxon>ecological metagenomes</taxon>
    </lineage>
</organism>